<comment type="caution">
    <text evidence="1">The sequence shown here is derived from an EMBL/GenBank/DDBJ whole genome shotgun (WGS) entry which is preliminary data.</text>
</comment>
<proteinExistence type="predicted"/>
<organism evidence="1 2">
    <name type="scientific">Acaulospora colombiana</name>
    <dbReference type="NCBI Taxonomy" id="27376"/>
    <lineage>
        <taxon>Eukaryota</taxon>
        <taxon>Fungi</taxon>
        <taxon>Fungi incertae sedis</taxon>
        <taxon>Mucoromycota</taxon>
        <taxon>Glomeromycotina</taxon>
        <taxon>Glomeromycetes</taxon>
        <taxon>Diversisporales</taxon>
        <taxon>Acaulosporaceae</taxon>
        <taxon>Acaulospora</taxon>
    </lineage>
</organism>
<sequence length="318" mass="34743">MPTLISTFTKRCSLVFSKNHDNTDVLVPPAPVEEPHAPKASFHSHTIHTDKGIDHSITTQGDTGGFPATTNTTTEAKSKRRSVLATFGNRSSTLFKRDALPLFEIFNGKLPASKQDPNDQTTSSHCTASSHSQKAYTIGDEPLTATNPAPPDPYSPGDGDKTLVQELEGEKRNSTSTEGKESSDSCTDETDSDSEDLLVLPESASYQWPNHKMATHDIRGASDQPNPWFAHSSLGSDQTSSTINQILQESDSKASQLDECRYLEQHDANELPESKSTMSILSGEMTPADFDVAFQEVFGIRQGVQISKRSSRTTRRPD</sequence>
<gene>
    <name evidence="1" type="ORF">ACOLOM_LOCUS8458</name>
</gene>
<reference evidence="1" key="1">
    <citation type="submission" date="2021-06" db="EMBL/GenBank/DDBJ databases">
        <authorList>
            <person name="Kallberg Y."/>
            <person name="Tangrot J."/>
            <person name="Rosling A."/>
        </authorList>
    </citation>
    <scope>NUCLEOTIDE SEQUENCE</scope>
    <source>
        <strain evidence="1">CL356</strain>
    </source>
</reference>
<accession>A0ACA9NIN3</accession>
<dbReference type="EMBL" id="CAJVPT010021882">
    <property type="protein sequence ID" value="CAG8657327.1"/>
    <property type="molecule type" value="Genomic_DNA"/>
</dbReference>
<evidence type="ECO:0000313" key="1">
    <source>
        <dbReference type="EMBL" id="CAG8657327.1"/>
    </source>
</evidence>
<keyword evidence="2" id="KW-1185">Reference proteome</keyword>
<name>A0ACA9NIN3_9GLOM</name>
<evidence type="ECO:0000313" key="2">
    <source>
        <dbReference type="Proteomes" id="UP000789525"/>
    </source>
</evidence>
<dbReference type="Proteomes" id="UP000789525">
    <property type="component" value="Unassembled WGS sequence"/>
</dbReference>
<protein>
    <submittedName>
        <fullName evidence="1">395_t:CDS:1</fullName>
    </submittedName>
</protein>